<gene>
    <name evidence="11" type="ORF">CK820_G0039677</name>
</gene>
<evidence type="ECO:0000256" key="3">
    <source>
        <dbReference type="ARBA" id="ARBA00004991"/>
    </source>
</evidence>
<comment type="catalytic activity">
    <reaction evidence="8">
        <text>sphinganine + octadecanoyl-CoA = N-(octadecanoyl)-sphinganine + CoA + H(+)</text>
        <dbReference type="Rhea" id="RHEA:36547"/>
        <dbReference type="ChEBI" id="CHEBI:15378"/>
        <dbReference type="ChEBI" id="CHEBI:57287"/>
        <dbReference type="ChEBI" id="CHEBI:57394"/>
        <dbReference type="ChEBI" id="CHEBI:57817"/>
        <dbReference type="ChEBI" id="CHEBI:67033"/>
    </reaction>
    <physiologicalReaction direction="left-to-right" evidence="8">
        <dbReference type="Rhea" id="RHEA:36548"/>
    </physiologicalReaction>
</comment>
<dbReference type="GO" id="GO:0005789">
    <property type="term" value="C:endoplasmic reticulum membrane"/>
    <property type="evidence" value="ECO:0007669"/>
    <property type="project" value="UniProtKB-ARBA"/>
</dbReference>
<reference evidence="11 12" key="1">
    <citation type="submission" date="2017-12" db="EMBL/GenBank/DDBJ databases">
        <title>High-resolution comparative analysis of great ape genomes.</title>
        <authorList>
            <person name="Pollen A."/>
            <person name="Hastie A."/>
            <person name="Hormozdiari F."/>
            <person name="Dougherty M."/>
            <person name="Liu R."/>
            <person name="Chaisson M."/>
            <person name="Hoppe E."/>
            <person name="Hill C."/>
            <person name="Pang A."/>
            <person name="Hillier L."/>
            <person name="Baker C."/>
            <person name="Armstrong J."/>
            <person name="Shendure J."/>
            <person name="Paten B."/>
            <person name="Wilson R."/>
            <person name="Chao H."/>
            <person name="Schneider V."/>
            <person name="Ventura M."/>
            <person name="Kronenberg Z."/>
            <person name="Murali S."/>
            <person name="Gordon D."/>
            <person name="Cantsilieris S."/>
            <person name="Munson K."/>
            <person name="Nelson B."/>
            <person name="Raja A."/>
            <person name="Underwood J."/>
            <person name="Diekhans M."/>
            <person name="Fiddes I."/>
            <person name="Haussler D."/>
            <person name="Eichler E."/>
        </authorList>
    </citation>
    <scope>NUCLEOTIDE SEQUENCE [LARGE SCALE GENOMIC DNA]</scope>
    <source>
        <strain evidence="11">Yerkes chimp pedigree #C0471</strain>
    </source>
</reference>
<sequence length="77" mass="9162">YINNMVRVGTLIMCLHDVSDFLLEAAKLANYAKYQRLCDTLFVIFSAVFMVTRLGIYPFWYRRMTAVMWRAAQRKKM</sequence>
<evidence type="ECO:0000256" key="7">
    <source>
        <dbReference type="ARBA" id="ARBA00023136"/>
    </source>
</evidence>
<dbReference type="Pfam" id="PF03798">
    <property type="entry name" value="TRAM_LAG1_CLN8"/>
    <property type="match status" value="1"/>
</dbReference>
<dbReference type="PANTHER" id="PTHR12560">
    <property type="entry name" value="LONGEVITY ASSURANCE FACTOR 1 LAG1"/>
    <property type="match status" value="1"/>
</dbReference>
<organism evidence="11 12">
    <name type="scientific">Pan troglodytes</name>
    <name type="common">Chimpanzee</name>
    <dbReference type="NCBI Taxonomy" id="9598"/>
    <lineage>
        <taxon>Eukaryota</taxon>
        <taxon>Metazoa</taxon>
        <taxon>Chordata</taxon>
        <taxon>Craniata</taxon>
        <taxon>Vertebrata</taxon>
        <taxon>Euteleostomi</taxon>
        <taxon>Mammalia</taxon>
        <taxon>Eutheria</taxon>
        <taxon>Euarchontoglires</taxon>
        <taxon>Primates</taxon>
        <taxon>Haplorrhini</taxon>
        <taxon>Catarrhini</taxon>
        <taxon>Hominidae</taxon>
        <taxon>Pan</taxon>
    </lineage>
</organism>
<feature type="non-terminal residue" evidence="11">
    <location>
        <position position="1"/>
    </location>
</feature>
<comment type="pathway">
    <text evidence="2">Lipid metabolism; sphingolipid metabolism.</text>
</comment>
<dbReference type="InterPro" id="IPR016439">
    <property type="entry name" value="Lag1/Lac1-like"/>
</dbReference>
<dbReference type="UniPathway" id="UPA00222"/>
<keyword evidence="6 9" id="KW-1133">Transmembrane helix</keyword>
<protein>
    <submittedName>
        <fullName evidence="11">CERS5 isoform 23</fullName>
    </submittedName>
</protein>
<comment type="pathway">
    <text evidence="3">Sphingolipid metabolism.</text>
</comment>
<dbReference type="AlphaFoldDB" id="A0A2J8KE45"/>
<evidence type="ECO:0000256" key="6">
    <source>
        <dbReference type="ARBA" id="ARBA00022989"/>
    </source>
</evidence>
<dbReference type="InterPro" id="IPR006634">
    <property type="entry name" value="TLC-dom"/>
</dbReference>
<keyword evidence="5 9" id="KW-0812">Transmembrane</keyword>
<evidence type="ECO:0000313" key="12">
    <source>
        <dbReference type="Proteomes" id="UP000236370"/>
    </source>
</evidence>
<feature type="domain" description="TLC" evidence="10">
    <location>
        <begin position="1"/>
        <end position="74"/>
    </location>
</feature>
<evidence type="ECO:0000256" key="2">
    <source>
        <dbReference type="ARBA" id="ARBA00004760"/>
    </source>
</evidence>
<evidence type="ECO:0000256" key="1">
    <source>
        <dbReference type="ARBA" id="ARBA00004141"/>
    </source>
</evidence>
<accession>A0A2J8KE45</accession>
<keyword evidence="7 9" id="KW-0472">Membrane</keyword>
<keyword evidence="4" id="KW-0443">Lipid metabolism</keyword>
<comment type="subcellular location">
    <subcellularLocation>
        <location evidence="1">Membrane</location>
        <topology evidence="1">Multi-pass membrane protein</topology>
    </subcellularLocation>
</comment>
<name>A0A2J8KE45_PANTR</name>
<dbReference type="EMBL" id="NBAG03000375">
    <property type="protein sequence ID" value="PNI33287.1"/>
    <property type="molecule type" value="Genomic_DNA"/>
</dbReference>
<proteinExistence type="predicted"/>
<keyword evidence="4" id="KW-0444">Lipid biosynthesis</keyword>
<dbReference type="GO" id="GO:0046513">
    <property type="term" value="P:ceramide biosynthetic process"/>
    <property type="evidence" value="ECO:0007669"/>
    <property type="project" value="InterPro"/>
</dbReference>
<comment type="caution">
    <text evidence="11">The sequence shown here is derived from an EMBL/GenBank/DDBJ whole genome shotgun (WGS) entry which is preliminary data.</text>
</comment>
<dbReference type="GO" id="GO:0050291">
    <property type="term" value="F:sphingosine N-acyltransferase activity"/>
    <property type="evidence" value="ECO:0007669"/>
    <property type="project" value="InterPro"/>
</dbReference>
<dbReference type="PANTHER" id="PTHR12560:SF8">
    <property type="entry name" value="CERAMIDE SYNTHASE 5"/>
    <property type="match status" value="1"/>
</dbReference>
<dbReference type="Proteomes" id="UP000236370">
    <property type="component" value="Unassembled WGS sequence"/>
</dbReference>
<evidence type="ECO:0000259" key="10">
    <source>
        <dbReference type="Pfam" id="PF03798"/>
    </source>
</evidence>
<evidence type="ECO:0000256" key="4">
    <source>
        <dbReference type="ARBA" id="ARBA00022516"/>
    </source>
</evidence>
<evidence type="ECO:0000256" key="5">
    <source>
        <dbReference type="ARBA" id="ARBA00022692"/>
    </source>
</evidence>
<feature type="transmembrane region" description="Helical" evidence="9">
    <location>
        <begin position="41"/>
        <end position="60"/>
    </location>
</feature>
<evidence type="ECO:0000256" key="9">
    <source>
        <dbReference type="SAM" id="Phobius"/>
    </source>
</evidence>
<evidence type="ECO:0000313" key="11">
    <source>
        <dbReference type="EMBL" id="PNI33287.1"/>
    </source>
</evidence>
<evidence type="ECO:0000256" key="8">
    <source>
        <dbReference type="ARBA" id="ARBA00049036"/>
    </source>
</evidence>